<evidence type="ECO:0008006" key="4">
    <source>
        <dbReference type="Google" id="ProtNLM"/>
    </source>
</evidence>
<dbReference type="Gene3D" id="1.10.225.10">
    <property type="entry name" value="Saposin-like"/>
    <property type="match status" value="1"/>
</dbReference>
<organism evidence="2 3">
    <name type="scientific">Calicophoron daubneyi</name>
    <name type="common">Rumen fluke</name>
    <name type="synonym">Paramphistomum daubneyi</name>
    <dbReference type="NCBI Taxonomy" id="300641"/>
    <lineage>
        <taxon>Eukaryota</taxon>
        <taxon>Metazoa</taxon>
        <taxon>Spiralia</taxon>
        <taxon>Lophotrochozoa</taxon>
        <taxon>Platyhelminthes</taxon>
        <taxon>Trematoda</taxon>
        <taxon>Digenea</taxon>
        <taxon>Plagiorchiida</taxon>
        <taxon>Pronocephalata</taxon>
        <taxon>Paramphistomoidea</taxon>
        <taxon>Paramphistomidae</taxon>
        <taxon>Calicophoron</taxon>
    </lineage>
</organism>
<keyword evidence="1" id="KW-0732">Signal</keyword>
<evidence type="ECO:0000256" key="1">
    <source>
        <dbReference type="SAM" id="SignalP"/>
    </source>
</evidence>
<sequence>MNALFAALFIVVVAQATSGTEDDWCGLCKEVVAKIKDLFEKENPYKEIYALINEYCAKVPDVYGCKSYWRGHLHRLEKKGKDLDVELACKQAGQCPLH</sequence>
<dbReference type="SUPFAM" id="SSF47862">
    <property type="entry name" value="Saposin"/>
    <property type="match status" value="1"/>
</dbReference>
<evidence type="ECO:0000313" key="2">
    <source>
        <dbReference type="EMBL" id="CAL5135505.1"/>
    </source>
</evidence>
<gene>
    <name evidence="2" type="ORF">CDAUBV1_LOCUS9643</name>
</gene>
<dbReference type="EMBL" id="CAXLJL010000267">
    <property type="protein sequence ID" value="CAL5135505.1"/>
    <property type="molecule type" value="Genomic_DNA"/>
</dbReference>
<protein>
    <recommendedName>
        <fullName evidence="4">Saposin B-type domain-containing protein</fullName>
    </recommendedName>
</protein>
<proteinExistence type="predicted"/>
<feature type="signal peptide" evidence="1">
    <location>
        <begin position="1"/>
        <end position="19"/>
    </location>
</feature>
<accession>A0AAV2TFP9</accession>
<feature type="chain" id="PRO_5043449898" description="Saposin B-type domain-containing protein" evidence="1">
    <location>
        <begin position="20"/>
        <end position="98"/>
    </location>
</feature>
<reference evidence="2" key="1">
    <citation type="submission" date="2024-06" db="EMBL/GenBank/DDBJ databases">
        <authorList>
            <person name="Liu X."/>
            <person name="Lenzi L."/>
            <person name="Haldenby T S."/>
            <person name="Uol C."/>
        </authorList>
    </citation>
    <scope>NUCLEOTIDE SEQUENCE</scope>
</reference>
<dbReference type="Proteomes" id="UP001497525">
    <property type="component" value="Unassembled WGS sequence"/>
</dbReference>
<dbReference type="AlphaFoldDB" id="A0AAV2TFP9"/>
<dbReference type="InterPro" id="IPR011001">
    <property type="entry name" value="Saposin-like"/>
</dbReference>
<comment type="caution">
    <text evidence="2">The sequence shown here is derived from an EMBL/GenBank/DDBJ whole genome shotgun (WGS) entry which is preliminary data.</text>
</comment>
<evidence type="ECO:0000313" key="3">
    <source>
        <dbReference type="Proteomes" id="UP001497525"/>
    </source>
</evidence>
<name>A0AAV2TFP9_CALDB</name>